<evidence type="ECO:0000313" key="2">
    <source>
        <dbReference type="EMBL" id="CCH78285.1"/>
    </source>
</evidence>
<proteinExistence type="predicted"/>
<evidence type="ECO:0000313" key="3">
    <source>
        <dbReference type="Proteomes" id="UP000035721"/>
    </source>
</evidence>
<dbReference type="Pfam" id="PF02538">
    <property type="entry name" value="Hydantoinase_B"/>
    <property type="match status" value="1"/>
</dbReference>
<dbReference type="STRING" id="1194083.BN12_270011"/>
<gene>
    <name evidence="2" type="ORF">BN12_270011</name>
</gene>
<feature type="domain" description="Hydantoinase B/oxoprolinase" evidence="1">
    <location>
        <begin position="58"/>
        <end position="617"/>
    </location>
</feature>
<keyword evidence="3" id="KW-1185">Reference proteome</keyword>
<dbReference type="RefSeq" id="WP_048550695.1">
    <property type="nucleotide sequence ID" value="NZ_HF570958.1"/>
</dbReference>
<dbReference type="GO" id="GO:0003824">
    <property type="term" value="F:catalytic activity"/>
    <property type="evidence" value="ECO:0007669"/>
    <property type="project" value="InterPro"/>
</dbReference>
<comment type="caution">
    <text evidence="2">The sequence shown here is derived from an EMBL/GenBank/DDBJ whole genome shotgun (WGS) entry which is preliminary data.</text>
</comment>
<evidence type="ECO:0000259" key="1">
    <source>
        <dbReference type="Pfam" id="PF02538"/>
    </source>
</evidence>
<dbReference type="EMBL" id="CAJB01000190">
    <property type="protein sequence ID" value="CCH78285.1"/>
    <property type="molecule type" value="Genomic_DNA"/>
</dbReference>
<organism evidence="2 3">
    <name type="scientific">Nostocoides japonicum T1-X7</name>
    <dbReference type="NCBI Taxonomy" id="1194083"/>
    <lineage>
        <taxon>Bacteria</taxon>
        <taxon>Bacillati</taxon>
        <taxon>Actinomycetota</taxon>
        <taxon>Actinomycetes</taxon>
        <taxon>Micrococcales</taxon>
        <taxon>Intrasporangiaceae</taxon>
        <taxon>Nostocoides</taxon>
    </lineage>
</organism>
<dbReference type="Proteomes" id="UP000035721">
    <property type="component" value="Unassembled WGS sequence"/>
</dbReference>
<dbReference type="OrthoDB" id="102473at2"/>
<name>A0A077M275_9MICO</name>
<sequence>MTTVYETSAADQARVDRFLAEATMFLGPDPEIMRDHKSAPRTPAEEELMAREWDANELDRVRKRIVSGLDEAYEMMAQTGAAPGAKWGDLTSAVYSAGGDLVHISTGGVLAFASVLHYPVRFINKYWIGDPSVGVHDGDAFIHNDARYGNIHNTDQSIILPVFYEDELIAWVATVVHEGENGAKEPGGMPSSSESAFDDGLRMSPFKIIEKGELRRDLLTFLQNSVREPALQYQDLKVKYYAAQRIKERVVGLIDEVGRDAFLVSLRRSLEDVEAEARRRISAIPDGTYRVNYFGDGTLRENVMLKYPCAITIRGDDMTIDWRGSAPQFLNRAFNANLGSAKCGMNQGILGFLWPDLPRGISIMNSIEVLTHPGSCVDPSDEAPVGQSLQSIFKTFGIVQALFPKMTFSCPEKFGSIIAPWFNQINTFLFGGVNQHGQFLGNVCADLNGMGGGARAYRDGEPAMAPFFAAMADLGEQEIIEEDVPFLQLISKRIKRDNQAFGKYRGGMGYEIAVAAKGTPMWGFATVSSGSKFPAVPGLFGGYGCPTIPLAKIKGTNVFETLRERPELFEFDYERLMNERPFPDAHYSTHHLGMGFELAAEGEMYMICQGSGGGYGDVLERDPAAVVADVEAGYLSVGQAENVYRVVFDSETLAVDEEATAAARADEREARRRRSRPYAEFVADWVTDEPPANVPYYGSWGPDNERIWATVWGAKGPVRLAAPMAELPPLLLPDPREIEVLTLRAELEAARAQLQGGGE</sequence>
<dbReference type="AlphaFoldDB" id="A0A077M275"/>
<reference evidence="2 3" key="1">
    <citation type="journal article" date="2013" name="ISME J.">
        <title>A metabolic model for members of the genus Tetrasphaera involved in enhanced biological phosphorus removal.</title>
        <authorList>
            <person name="Kristiansen R."/>
            <person name="Nguyen H.T.T."/>
            <person name="Saunders A.M."/>
            <person name="Nielsen J.L."/>
            <person name="Wimmer R."/>
            <person name="Le V.Q."/>
            <person name="McIlroy S.J."/>
            <person name="Petrovski S."/>
            <person name="Seviour R.J."/>
            <person name="Calteau A."/>
            <person name="Nielsen K.L."/>
            <person name="Nielsen P.H."/>
        </authorList>
    </citation>
    <scope>NUCLEOTIDE SEQUENCE [LARGE SCALE GENOMIC DNA]</scope>
    <source>
        <strain evidence="2 3">T1-X7</strain>
    </source>
</reference>
<protein>
    <submittedName>
        <fullName evidence="2">Putative 5-oxoprolinase</fullName>
    </submittedName>
</protein>
<accession>A0A077M275</accession>
<dbReference type="InterPro" id="IPR003692">
    <property type="entry name" value="Hydantoinase_B"/>
</dbReference>